<accession>A0A0A9AG47</accession>
<organism evidence="1">
    <name type="scientific">Arundo donax</name>
    <name type="common">Giant reed</name>
    <name type="synonym">Donax arundinaceus</name>
    <dbReference type="NCBI Taxonomy" id="35708"/>
    <lineage>
        <taxon>Eukaryota</taxon>
        <taxon>Viridiplantae</taxon>
        <taxon>Streptophyta</taxon>
        <taxon>Embryophyta</taxon>
        <taxon>Tracheophyta</taxon>
        <taxon>Spermatophyta</taxon>
        <taxon>Magnoliopsida</taxon>
        <taxon>Liliopsida</taxon>
        <taxon>Poales</taxon>
        <taxon>Poaceae</taxon>
        <taxon>PACMAD clade</taxon>
        <taxon>Arundinoideae</taxon>
        <taxon>Arundineae</taxon>
        <taxon>Arundo</taxon>
    </lineage>
</organism>
<reference evidence="1" key="2">
    <citation type="journal article" date="2015" name="Data Brief">
        <title>Shoot transcriptome of the giant reed, Arundo donax.</title>
        <authorList>
            <person name="Barrero R.A."/>
            <person name="Guerrero F.D."/>
            <person name="Moolhuijzen P."/>
            <person name="Goolsby J.A."/>
            <person name="Tidwell J."/>
            <person name="Bellgard S.E."/>
            <person name="Bellgard M.I."/>
        </authorList>
    </citation>
    <scope>NUCLEOTIDE SEQUENCE</scope>
    <source>
        <tissue evidence="1">Shoot tissue taken approximately 20 cm above the soil surface</tissue>
    </source>
</reference>
<dbReference type="EMBL" id="GBRH01249027">
    <property type="protein sequence ID" value="JAD48868.1"/>
    <property type="molecule type" value="Transcribed_RNA"/>
</dbReference>
<name>A0A0A9AG47_ARUDO</name>
<reference evidence="1" key="1">
    <citation type="submission" date="2014-09" db="EMBL/GenBank/DDBJ databases">
        <authorList>
            <person name="Magalhaes I.L.F."/>
            <person name="Oliveira U."/>
            <person name="Santos F.R."/>
            <person name="Vidigal T.H.D.A."/>
            <person name="Brescovit A.D."/>
            <person name="Santos A.J."/>
        </authorList>
    </citation>
    <scope>NUCLEOTIDE SEQUENCE</scope>
    <source>
        <tissue evidence="1">Shoot tissue taken approximately 20 cm above the soil surface</tissue>
    </source>
</reference>
<evidence type="ECO:0000313" key="1">
    <source>
        <dbReference type="EMBL" id="JAD48868.1"/>
    </source>
</evidence>
<sequence>MSGLDCVLRMLSPSPSFLANAALRQAICSLSSLTSPPSLFDLAAPSSTVATRSANFKVLMDSLTASGSGAMCININVFACPPRESCKN</sequence>
<dbReference type="AlphaFoldDB" id="A0A0A9AG47"/>
<proteinExistence type="predicted"/>
<protein>
    <submittedName>
        <fullName evidence="1">Uncharacterized protein</fullName>
    </submittedName>
</protein>